<gene>
    <name evidence="3" type="ORF">PYK22_00143</name>
</gene>
<accession>A0A0B6WT33</accession>
<feature type="transmembrane region" description="Helical" evidence="1">
    <location>
        <begin position="7"/>
        <end position="28"/>
    </location>
</feature>
<dbReference type="GO" id="GO:0005886">
    <property type="term" value="C:plasma membrane"/>
    <property type="evidence" value="ECO:0007669"/>
    <property type="project" value="TreeGrafter"/>
</dbReference>
<protein>
    <submittedName>
        <fullName evidence="3">Uncharacterized membrane-associated protein</fullName>
    </submittedName>
</protein>
<keyword evidence="1" id="KW-1133">Transmembrane helix</keyword>
<dbReference type="PANTHER" id="PTHR42709:SF2">
    <property type="entry name" value="INNER MEMBRANE PROTEIN YOHD"/>
    <property type="match status" value="1"/>
</dbReference>
<dbReference type="RefSeq" id="WP_041973177.1">
    <property type="nucleotide sequence ID" value="NZ_CBXV010000001.1"/>
</dbReference>
<dbReference type="Pfam" id="PF09335">
    <property type="entry name" value="VTT_dom"/>
    <property type="match status" value="1"/>
</dbReference>
<keyword evidence="1" id="KW-0812">Transmembrane</keyword>
<evidence type="ECO:0000313" key="4">
    <source>
        <dbReference type="Proteomes" id="UP000031518"/>
    </source>
</evidence>
<proteinExistence type="predicted"/>
<name>A0A0B6WT33_9BACT</name>
<dbReference type="InterPro" id="IPR051311">
    <property type="entry name" value="DedA_domain"/>
</dbReference>
<reference evidence="3 4" key="2">
    <citation type="submission" date="2015-01" db="EMBL/GenBank/DDBJ databases">
        <title>Complete genome sequence of Pyrinomonas methylaliphatogenes type strain K22T.</title>
        <authorList>
            <person name="Lee K.C.Y."/>
            <person name="Power J.F."/>
            <person name="Dunfield P.F."/>
            <person name="Morgan X.C."/>
            <person name="Huttenhower C."/>
            <person name="Stott M.B."/>
        </authorList>
    </citation>
    <scope>NUCLEOTIDE SEQUENCE [LARGE SCALE GENOMIC DNA]</scope>
    <source>
        <strain evidence="3 4">K22</strain>
    </source>
</reference>
<evidence type="ECO:0000259" key="2">
    <source>
        <dbReference type="Pfam" id="PF09335"/>
    </source>
</evidence>
<sequence>MIENFLINYGLIAVFLIATVEVDVAPIMAGVVAHLGYFDFFAATLVAACGAFASDSAWYWLGRWRADSIRASRLYQRTGARVERLIRRFGWWQLPVCRLFYGTRVVTMTFFGIQRRPFRAFLLVDAASCLFWSTLLTGLGFILSGSAELIIGRLKRVELWLLLILLVVISGAIAIQRLVQRGEKKLIGE</sequence>
<dbReference type="EMBL" id="CBXV010000001">
    <property type="protein sequence ID" value="CDM64151.1"/>
    <property type="molecule type" value="Genomic_DNA"/>
</dbReference>
<feature type="transmembrane region" description="Helical" evidence="1">
    <location>
        <begin position="159"/>
        <end position="179"/>
    </location>
</feature>
<organism evidence="3 4">
    <name type="scientific">Pyrinomonas methylaliphatogenes</name>
    <dbReference type="NCBI Taxonomy" id="454194"/>
    <lineage>
        <taxon>Bacteria</taxon>
        <taxon>Pseudomonadati</taxon>
        <taxon>Acidobacteriota</taxon>
        <taxon>Blastocatellia</taxon>
        <taxon>Blastocatellales</taxon>
        <taxon>Pyrinomonadaceae</taxon>
        <taxon>Pyrinomonas</taxon>
    </lineage>
</organism>
<dbReference type="Proteomes" id="UP000031518">
    <property type="component" value="Unassembled WGS sequence"/>
</dbReference>
<dbReference type="InterPro" id="IPR032816">
    <property type="entry name" value="VTT_dom"/>
</dbReference>
<feature type="transmembrane region" description="Helical" evidence="1">
    <location>
        <begin position="120"/>
        <end position="147"/>
    </location>
</feature>
<keyword evidence="1" id="KW-0472">Membrane</keyword>
<feature type="transmembrane region" description="Helical" evidence="1">
    <location>
        <begin position="40"/>
        <end position="61"/>
    </location>
</feature>
<dbReference type="STRING" id="454194.PYK22_00143"/>
<dbReference type="AlphaFoldDB" id="A0A0B6WT33"/>
<keyword evidence="4" id="KW-1185">Reference proteome</keyword>
<dbReference type="PANTHER" id="PTHR42709">
    <property type="entry name" value="ALKALINE PHOSPHATASE LIKE PROTEIN"/>
    <property type="match status" value="1"/>
</dbReference>
<reference evidence="3 4" key="1">
    <citation type="submission" date="2013-12" db="EMBL/GenBank/DDBJ databases">
        <authorList>
            <person name="Stott M."/>
        </authorList>
    </citation>
    <scope>NUCLEOTIDE SEQUENCE [LARGE SCALE GENOMIC DNA]</scope>
    <source>
        <strain evidence="3 4">K22</strain>
    </source>
</reference>
<evidence type="ECO:0000313" key="3">
    <source>
        <dbReference type="EMBL" id="CDM64151.1"/>
    </source>
</evidence>
<feature type="domain" description="VTT" evidence="2">
    <location>
        <begin position="29"/>
        <end position="140"/>
    </location>
</feature>
<dbReference type="OrthoDB" id="113798at2"/>
<evidence type="ECO:0000256" key="1">
    <source>
        <dbReference type="SAM" id="Phobius"/>
    </source>
</evidence>